<dbReference type="AlphaFoldDB" id="A0A9W9IDY1"/>
<evidence type="ECO:0000259" key="2">
    <source>
        <dbReference type="Pfam" id="PF13324"/>
    </source>
</evidence>
<evidence type="ECO:0000313" key="4">
    <source>
        <dbReference type="Proteomes" id="UP001149163"/>
    </source>
</evidence>
<reference evidence="3" key="1">
    <citation type="submission" date="2022-11" db="EMBL/GenBank/DDBJ databases">
        <authorList>
            <person name="Petersen C."/>
        </authorList>
    </citation>
    <scope>NUCLEOTIDE SEQUENCE</scope>
    <source>
        <strain evidence="3">IBT 26290</strain>
    </source>
</reference>
<feature type="domain" description="Cyclin-D1-binding protein 1-like N-terminal" evidence="2">
    <location>
        <begin position="56"/>
        <end position="213"/>
    </location>
</feature>
<dbReference type="InterPro" id="IPR026907">
    <property type="entry name" value="GCIP-like"/>
</dbReference>
<organism evidence="3 4">
    <name type="scientific">Penicillium canariense</name>
    <dbReference type="NCBI Taxonomy" id="189055"/>
    <lineage>
        <taxon>Eukaryota</taxon>
        <taxon>Fungi</taxon>
        <taxon>Dikarya</taxon>
        <taxon>Ascomycota</taxon>
        <taxon>Pezizomycotina</taxon>
        <taxon>Eurotiomycetes</taxon>
        <taxon>Eurotiomycetidae</taxon>
        <taxon>Eurotiales</taxon>
        <taxon>Aspergillaceae</taxon>
        <taxon>Penicillium</taxon>
    </lineage>
</organism>
<dbReference type="GO" id="GO:0005634">
    <property type="term" value="C:nucleus"/>
    <property type="evidence" value="ECO:0007669"/>
    <property type="project" value="TreeGrafter"/>
</dbReference>
<dbReference type="InterPro" id="IPR049317">
    <property type="entry name" value="GCIP-like_N"/>
</dbReference>
<dbReference type="Proteomes" id="UP001149163">
    <property type="component" value="Unassembled WGS sequence"/>
</dbReference>
<dbReference type="PANTHER" id="PTHR15492:SF1">
    <property type="entry name" value="CYCLIN-D1-BINDING PROTEIN 1"/>
    <property type="match status" value="1"/>
</dbReference>
<accession>A0A9W9IDY1</accession>
<dbReference type="EMBL" id="JAPQKN010000001">
    <property type="protein sequence ID" value="KAJ5175455.1"/>
    <property type="molecule type" value="Genomic_DNA"/>
</dbReference>
<proteinExistence type="predicted"/>
<dbReference type="Pfam" id="PF13324">
    <property type="entry name" value="GCIP_N"/>
    <property type="match status" value="1"/>
</dbReference>
<name>A0A9W9IDY1_9EURO</name>
<gene>
    <name evidence="3" type="ORF">N7482_001332</name>
</gene>
<protein>
    <recommendedName>
        <fullName evidence="2">Cyclin-D1-binding protein 1-like N-terminal domain-containing protein</fullName>
    </recommendedName>
</protein>
<comment type="caution">
    <text evidence="3">The sequence shown here is derived from an EMBL/GenBank/DDBJ whole genome shotgun (WGS) entry which is preliminary data.</text>
</comment>
<reference evidence="3" key="2">
    <citation type="journal article" date="2023" name="IMA Fungus">
        <title>Comparative genomic study of the Penicillium genus elucidates a diverse pangenome and 15 lateral gene transfer events.</title>
        <authorList>
            <person name="Petersen C."/>
            <person name="Sorensen T."/>
            <person name="Nielsen M.R."/>
            <person name="Sondergaard T.E."/>
            <person name="Sorensen J.L."/>
            <person name="Fitzpatrick D.A."/>
            <person name="Frisvad J.C."/>
            <person name="Nielsen K.L."/>
        </authorList>
    </citation>
    <scope>NUCLEOTIDE SEQUENCE</scope>
    <source>
        <strain evidence="3">IBT 26290</strain>
    </source>
</reference>
<dbReference type="OrthoDB" id="4088536at2759"/>
<evidence type="ECO:0000313" key="3">
    <source>
        <dbReference type="EMBL" id="KAJ5175455.1"/>
    </source>
</evidence>
<feature type="region of interest" description="Disordered" evidence="1">
    <location>
        <begin position="211"/>
        <end position="245"/>
    </location>
</feature>
<feature type="compositionally biased region" description="Acidic residues" evidence="1">
    <location>
        <begin position="211"/>
        <end position="244"/>
    </location>
</feature>
<keyword evidence="4" id="KW-1185">Reference proteome</keyword>
<dbReference type="RefSeq" id="XP_056547063.1">
    <property type="nucleotide sequence ID" value="XM_056683457.1"/>
</dbReference>
<evidence type="ECO:0000256" key="1">
    <source>
        <dbReference type="SAM" id="MobiDB-lite"/>
    </source>
</evidence>
<dbReference type="PANTHER" id="PTHR15492">
    <property type="entry name" value="CYCLIN D1-BINDING PROTEIN 1"/>
    <property type="match status" value="1"/>
</dbReference>
<dbReference type="Gene3D" id="1.20.1410.10">
    <property type="entry name" value="I/LWEQ domain"/>
    <property type="match status" value="1"/>
</dbReference>
<dbReference type="GeneID" id="81422633"/>
<sequence>MAQQFPTVINTTLTLVEQFQGTLSPSIAIQAIQTQTPTKDATATATANALPLLSTSAVGLRAQVTKLSLLAITAPFTHSAVNTVLRACNESVLPSLVTAALLVTPSEYTKAFHSEVLVLVKTALIEFTTLVKDVKGIAEAKDQAKKDDPKKKEGDISKAEKDAVTLAVGRVWDACDAVSEVATKGIVGFVVRRVEQWRDLVRDAVEELEDWDPEEDDEFFDDLMGGEEGAGEDGGSDDDEEEDTAALHEQKKTTLRFLKPIAQVYPAILNSRLKNAGDKPLSSTGGIAKLESLMLNLQSIPDHVDEAAGALYENNWNKSAEYLKRTQRNAAQAVNSVASPWDATESADGEQKADDKFTAWSKTWMKVMDEVSKSIDAASE</sequence>